<accession>A0A1F6XCY6</accession>
<sequence>MDEKMDEKAEVFLGVSLETLWSLILARIEAREKECPIPPPDEEEIWAREILGRRIRDFDHHKLGARIKRR</sequence>
<evidence type="ECO:0000313" key="2">
    <source>
        <dbReference type="Proteomes" id="UP000179381"/>
    </source>
</evidence>
<organism evidence="1 2">
    <name type="scientific">Candidatus Nomurabacteria bacterium RIFCSPLOWO2_01_FULL_46_18</name>
    <dbReference type="NCBI Taxonomy" id="1801783"/>
    <lineage>
        <taxon>Bacteria</taxon>
        <taxon>Candidatus Nomuraibacteriota</taxon>
    </lineage>
</organism>
<reference evidence="1 2" key="1">
    <citation type="journal article" date="2016" name="Nat. Commun.">
        <title>Thousands of microbial genomes shed light on interconnected biogeochemical processes in an aquifer system.</title>
        <authorList>
            <person name="Anantharaman K."/>
            <person name="Brown C.T."/>
            <person name="Hug L.A."/>
            <person name="Sharon I."/>
            <person name="Castelle C.J."/>
            <person name="Probst A.J."/>
            <person name="Thomas B.C."/>
            <person name="Singh A."/>
            <person name="Wilkins M.J."/>
            <person name="Karaoz U."/>
            <person name="Brodie E.L."/>
            <person name="Williams K.H."/>
            <person name="Hubbard S.S."/>
            <person name="Banfield J.F."/>
        </authorList>
    </citation>
    <scope>NUCLEOTIDE SEQUENCE [LARGE SCALE GENOMIC DNA]</scope>
</reference>
<evidence type="ECO:0000313" key="1">
    <source>
        <dbReference type="EMBL" id="OGI91935.1"/>
    </source>
</evidence>
<protein>
    <submittedName>
        <fullName evidence="1">Uncharacterized protein</fullName>
    </submittedName>
</protein>
<proteinExistence type="predicted"/>
<gene>
    <name evidence="1" type="ORF">A2933_01635</name>
</gene>
<name>A0A1F6XCY6_9BACT</name>
<comment type="caution">
    <text evidence="1">The sequence shown here is derived from an EMBL/GenBank/DDBJ whole genome shotgun (WGS) entry which is preliminary data.</text>
</comment>
<dbReference type="AlphaFoldDB" id="A0A1F6XCY6"/>
<dbReference type="Proteomes" id="UP000179381">
    <property type="component" value="Unassembled WGS sequence"/>
</dbReference>
<dbReference type="EMBL" id="MFVH01000019">
    <property type="protein sequence ID" value="OGI91935.1"/>
    <property type="molecule type" value="Genomic_DNA"/>
</dbReference>